<dbReference type="InterPro" id="IPR041468">
    <property type="entry name" value="HTH_ParB/Spo0J"/>
</dbReference>
<dbReference type="GO" id="GO:0007059">
    <property type="term" value="P:chromosome segregation"/>
    <property type="evidence" value="ECO:0007669"/>
    <property type="project" value="UniProtKB-KW"/>
</dbReference>
<dbReference type="CDD" id="cd16393">
    <property type="entry name" value="SPO0J_N"/>
    <property type="match status" value="1"/>
</dbReference>
<dbReference type="GO" id="GO:0005694">
    <property type="term" value="C:chromosome"/>
    <property type="evidence" value="ECO:0007669"/>
    <property type="project" value="TreeGrafter"/>
</dbReference>
<dbReference type="Gene3D" id="1.10.10.2830">
    <property type="match status" value="1"/>
</dbReference>
<evidence type="ECO:0000256" key="3">
    <source>
        <dbReference type="ARBA" id="ARBA00022829"/>
    </source>
</evidence>
<dbReference type="NCBIfam" id="TIGR00180">
    <property type="entry name" value="parB_part"/>
    <property type="match status" value="1"/>
</dbReference>
<dbReference type="EMBL" id="PNBW01000071">
    <property type="protein sequence ID" value="TMO72857.1"/>
    <property type="molecule type" value="Genomic_DNA"/>
</dbReference>
<dbReference type="Pfam" id="PF17762">
    <property type="entry name" value="HTH_ParB"/>
    <property type="match status" value="1"/>
</dbReference>
<dbReference type="GO" id="GO:0003677">
    <property type="term" value="F:DNA binding"/>
    <property type="evidence" value="ECO:0007669"/>
    <property type="project" value="UniProtKB-KW"/>
</dbReference>
<dbReference type="Proteomes" id="UP000307164">
    <property type="component" value="Unassembled WGS sequence"/>
</dbReference>
<evidence type="ECO:0000313" key="10">
    <source>
        <dbReference type="Proteomes" id="UP000307164"/>
    </source>
</evidence>
<dbReference type="PANTHER" id="PTHR33375:SF1">
    <property type="entry name" value="CHROMOSOME-PARTITIONING PROTEIN PARB-RELATED"/>
    <property type="match status" value="1"/>
</dbReference>
<dbReference type="PANTHER" id="PTHR33375">
    <property type="entry name" value="CHROMOSOME-PARTITIONING PROTEIN PARB-RELATED"/>
    <property type="match status" value="1"/>
</dbReference>
<keyword evidence="3" id="KW-0159">Chromosome partition</keyword>
<reference evidence="8" key="3">
    <citation type="submission" date="2019-09" db="EMBL/GenBank/DDBJ databases">
        <title>Co-occurence of chitin degradation, pigmentation and bioactivity in marine Pseudoalteromonas.</title>
        <authorList>
            <person name="Sonnenschein E.C."/>
            <person name="Bech P.K."/>
        </authorList>
    </citation>
    <scope>NUCLEOTIDE SEQUENCE</scope>
    <source>
        <strain evidence="8">S3790</strain>
    </source>
</reference>
<evidence type="ECO:0000259" key="7">
    <source>
        <dbReference type="SMART" id="SM00470"/>
    </source>
</evidence>
<name>A0A5S3VFD1_9GAMM</name>
<feature type="region of interest" description="Disordered" evidence="6">
    <location>
        <begin position="1"/>
        <end position="51"/>
    </location>
</feature>
<dbReference type="SMART" id="SM00470">
    <property type="entry name" value="ParB"/>
    <property type="match status" value="1"/>
</dbReference>
<evidence type="ECO:0000256" key="4">
    <source>
        <dbReference type="ARBA" id="ARBA00023125"/>
    </source>
</evidence>
<dbReference type="OrthoDB" id="9802051at2"/>
<dbReference type="InterPro" id="IPR036086">
    <property type="entry name" value="ParB/Sulfiredoxin_sf"/>
</dbReference>
<comment type="function">
    <text evidence="5">Involved in chromosome partition. Localize to both poles of the predivisional cell following completion of DNA replication. Binds to the DNA origin of replication.</text>
</comment>
<dbReference type="Proteomes" id="UP000307217">
    <property type="component" value="Unassembled WGS sequence"/>
</dbReference>
<comment type="similarity">
    <text evidence="1">Belongs to the ParB family.</text>
</comment>
<sequence>MSVKKRGLGRGLDALLSSAKPAPSSEPVVSEITEADSKTSEPQPPTTTMPVDGELQRLPIEYLRPGKYQPRKDMSEQALEELAGSIRSQGILQPIVVRHISDTDYEIIAGERRWRAAQLAQLSMVPCILKQVADEAAVAIALIENIQREDLNAMEEAVALHRLLTEFELTHQQVAEAVGKSRTTVTNLLRLNNLNDDVKILLEHGDIEMGHARCLLALSGEAQSEVARTAVAKALTVRETERLVRSILEPVDKKETKEKDPDVRLLEQQLGENLGAKVEINYNNRGKGKLVISYTSLNELDGILGRIHPDMQQPPE</sequence>
<reference evidence="8 11" key="1">
    <citation type="submission" date="2018-01" db="EMBL/GenBank/DDBJ databases">
        <authorList>
            <person name="Paulsen S."/>
            <person name="Gram L.K."/>
        </authorList>
    </citation>
    <scope>NUCLEOTIDE SEQUENCE [LARGE SCALE GENOMIC DNA]</scope>
    <source>
        <strain evidence="8 11">S3790</strain>
        <strain evidence="9">S3895</strain>
    </source>
</reference>
<feature type="domain" description="ParB-like N-terminal" evidence="7">
    <location>
        <begin position="56"/>
        <end position="146"/>
    </location>
</feature>
<reference evidence="10 11" key="2">
    <citation type="submission" date="2019-06" db="EMBL/GenBank/DDBJ databases">
        <title>Co-occurence of chitin degradation, pigmentation and bioactivity in marine Pseudoalteromonas.</title>
        <authorList>
            <person name="Sonnenschein E.C."/>
            <person name="Bech P.K."/>
        </authorList>
    </citation>
    <scope>NUCLEOTIDE SEQUENCE [LARGE SCALE GENOMIC DNA]</scope>
    <source>
        <strain evidence="11">S3790</strain>
        <strain evidence="9 10">S3895</strain>
    </source>
</reference>
<dbReference type="FunFam" id="1.10.10.2830:FF:000001">
    <property type="entry name" value="Chromosome partitioning protein ParB"/>
    <property type="match status" value="1"/>
</dbReference>
<dbReference type="FunFam" id="3.90.1530.30:FF:000001">
    <property type="entry name" value="Chromosome partitioning protein ParB"/>
    <property type="match status" value="1"/>
</dbReference>
<protein>
    <recommendedName>
        <fullName evidence="2">Probable chromosome-partitioning protein ParB</fullName>
    </recommendedName>
</protein>
<evidence type="ECO:0000313" key="8">
    <source>
        <dbReference type="EMBL" id="TMO70687.1"/>
    </source>
</evidence>
<accession>A0A5S3VFD1</accession>
<comment type="caution">
    <text evidence="8">The sequence shown here is derived from an EMBL/GenBank/DDBJ whole genome shotgun (WGS) entry which is preliminary data.</text>
</comment>
<keyword evidence="4" id="KW-0238">DNA-binding</keyword>
<keyword evidence="10" id="KW-1185">Reference proteome</keyword>
<dbReference type="RefSeq" id="WP_138589423.1">
    <property type="nucleotide sequence ID" value="NZ_PNBW01000071.1"/>
</dbReference>
<evidence type="ECO:0000313" key="9">
    <source>
        <dbReference type="EMBL" id="TMO72857.1"/>
    </source>
</evidence>
<evidence type="ECO:0000256" key="1">
    <source>
        <dbReference type="ARBA" id="ARBA00006295"/>
    </source>
</evidence>
<dbReference type="SUPFAM" id="SSF110849">
    <property type="entry name" value="ParB/Sulfiredoxin"/>
    <property type="match status" value="1"/>
</dbReference>
<dbReference type="GO" id="GO:0045881">
    <property type="term" value="P:positive regulation of sporulation resulting in formation of a cellular spore"/>
    <property type="evidence" value="ECO:0007669"/>
    <property type="project" value="TreeGrafter"/>
</dbReference>
<dbReference type="InterPro" id="IPR004437">
    <property type="entry name" value="ParB/RepB/Spo0J"/>
</dbReference>
<dbReference type="InterPro" id="IPR003115">
    <property type="entry name" value="ParB_N"/>
</dbReference>
<dbReference type="Pfam" id="PF02195">
    <property type="entry name" value="ParB_N"/>
    <property type="match status" value="1"/>
</dbReference>
<evidence type="ECO:0000256" key="6">
    <source>
        <dbReference type="SAM" id="MobiDB-lite"/>
    </source>
</evidence>
<evidence type="ECO:0000256" key="5">
    <source>
        <dbReference type="ARBA" id="ARBA00025472"/>
    </source>
</evidence>
<evidence type="ECO:0000313" key="11">
    <source>
        <dbReference type="Proteomes" id="UP000307217"/>
    </source>
</evidence>
<feature type="compositionally biased region" description="Low complexity" evidence="6">
    <location>
        <begin position="14"/>
        <end position="31"/>
    </location>
</feature>
<dbReference type="InterPro" id="IPR050336">
    <property type="entry name" value="Chromosome_partition/occlusion"/>
</dbReference>
<organism evidence="8 11">
    <name type="scientific">Pseudoalteromonas aurantia</name>
    <dbReference type="NCBI Taxonomy" id="43654"/>
    <lineage>
        <taxon>Bacteria</taxon>
        <taxon>Pseudomonadati</taxon>
        <taxon>Pseudomonadota</taxon>
        <taxon>Gammaproteobacteria</taxon>
        <taxon>Alteromonadales</taxon>
        <taxon>Pseudoalteromonadaceae</taxon>
        <taxon>Pseudoalteromonas</taxon>
    </lineage>
</organism>
<gene>
    <name evidence="8" type="ORF">CWC19_00120</name>
    <name evidence="9" type="ORF">CWC20_14485</name>
</gene>
<dbReference type="InterPro" id="IPR057240">
    <property type="entry name" value="ParB_dimer_C"/>
</dbReference>
<dbReference type="Pfam" id="PF23552">
    <property type="entry name" value="ParB_C"/>
    <property type="match status" value="1"/>
</dbReference>
<dbReference type="AlphaFoldDB" id="A0A5S3VFD1"/>
<proteinExistence type="inferred from homology"/>
<dbReference type="Gene3D" id="3.90.1530.30">
    <property type="match status" value="1"/>
</dbReference>
<evidence type="ECO:0000256" key="2">
    <source>
        <dbReference type="ARBA" id="ARBA00022372"/>
    </source>
</evidence>
<dbReference type="EMBL" id="PNBX01000001">
    <property type="protein sequence ID" value="TMO70687.1"/>
    <property type="molecule type" value="Genomic_DNA"/>
</dbReference>